<evidence type="ECO:0000313" key="2">
    <source>
        <dbReference type="Proteomes" id="UP001165960"/>
    </source>
</evidence>
<name>A0ACC2TU55_9FUNG</name>
<gene>
    <name evidence="1" type="ORF">DSO57_1008124</name>
</gene>
<accession>A0ACC2TU55</accession>
<organism evidence="1 2">
    <name type="scientific">Entomophthora muscae</name>
    <dbReference type="NCBI Taxonomy" id="34485"/>
    <lineage>
        <taxon>Eukaryota</taxon>
        <taxon>Fungi</taxon>
        <taxon>Fungi incertae sedis</taxon>
        <taxon>Zoopagomycota</taxon>
        <taxon>Entomophthoromycotina</taxon>
        <taxon>Entomophthoromycetes</taxon>
        <taxon>Entomophthorales</taxon>
        <taxon>Entomophthoraceae</taxon>
        <taxon>Entomophthora</taxon>
    </lineage>
</organism>
<protein>
    <submittedName>
        <fullName evidence="1">Uncharacterized protein</fullName>
    </submittedName>
</protein>
<proteinExistence type="predicted"/>
<comment type="caution">
    <text evidence="1">The sequence shown here is derived from an EMBL/GenBank/DDBJ whole genome shotgun (WGS) entry which is preliminary data.</text>
</comment>
<sequence>MPLSILPYEILVKVVSFLSQADLVILRQTSRECYPIANMHLFRHIQLNGRKAFRPELDSKFGRLVRRLSIHSATSSTLRKLSLMTTCHGLRELALSQAEVDEEILDSIVSNHRQLRSFKVCLGEPRHMSCDMSMWMMLDRLRSLETLHLFYVSHGVAEHIFYSLPCLKDFRVKLVSGDDTNELQVAAAVKRSFYNPHLATLHVESWVKNMEIDRHLIMVRPECFPNLNTLELTAYQAPTNTWFQMKWPVMKHVSMDYVRCDDDGSLLAINCPNLESFRCVMWSASGLKLNSLLELPRLSELAIDSCLSQSSFAELEPAPRIVRLQMGIVKFSLDSLMRLGKNFPNVQYVQLGHCKSDQQVADAILAQELHLGWLSLATFQLNPVVAAIASHAPSLKSLSYEMPSKVCDAVKFKRMANLPASLKVLKHSD</sequence>
<dbReference type="Proteomes" id="UP001165960">
    <property type="component" value="Unassembled WGS sequence"/>
</dbReference>
<dbReference type="EMBL" id="QTSX02002154">
    <property type="protein sequence ID" value="KAJ9078295.1"/>
    <property type="molecule type" value="Genomic_DNA"/>
</dbReference>
<evidence type="ECO:0000313" key="1">
    <source>
        <dbReference type="EMBL" id="KAJ9078295.1"/>
    </source>
</evidence>
<keyword evidence="2" id="KW-1185">Reference proteome</keyword>
<reference evidence="1" key="1">
    <citation type="submission" date="2022-04" db="EMBL/GenBank/DDBJ databases">
        <title>Genome of the entomopathogenic fungus Entomophthora muscae.</title>
        <authorList>
            <person name="Elya C."/>
            <person name="Lovett B.R."/>
            <person name="Lee E."/>
            <person name="Macias A.M."/>
            <person name="Hajek A.E."/>
            <person name="De Bivort B.L."/>
            <person name="Kasson M.T."/>
            <person name="De Fine Licht H.H."/>
            <person name="Stajich J.E."/>
        </authorList>
    </citation>
    <scope>NUCLEOTIDE SEQUENCE</scope>
    <source>
        <strain evidence="1">Berkeley</strain>
    </source>
</reference>